<name>A0AAD7TKW4_9APHY</name>
<organism evidence="2 3">
    <name type="scientific">Trametes cubensis</name>
    <dbReference type="NCBI Taxonomy" id="1111947"/>
    <lineage>
        <taxon>Eukaryota</taxon>
        <taxon>Fungi</taxon>
        <taxon>Dikarya</taxon>
        <taxon>Basidiomycota</taxon>
        <taxon>Agaricomycotina</taxon>
        <taxon>Agaricomycetes</taxon>
        <taxon>Polyporales</taxon>
        <taxon>Polyporaceae</taxon>
        <taxon>Trametes</taxon>
    </lineage>
</organism>
<dbReference type="EMBL" id="JAPEVG010000364">
    <property type="protein sequence ID" value="KAJ8463915.1"/>
    <property type="molecule type" value="Genomic_DNA"/>
</dbReference>
<reference evidence="2" key="1">
    <citation type="submission" date="2022-11" db="EMBL/GenBank/DDBJ databases">
        <title>Genome Sequence of Cubamyces cubensis.</title>
        <authorList>
            <person name="Buettner E."/>
        </authorList>
    </citation>
    <scope>NUCLEOTIDE SEQUENCE</scope>
    <source>
        <strain evidence="2">MPL-01</strain>
    </source>
</reference>
<keyword evidence="1" id="KW-0732">Signal</keyword>
<protein>
    <submittedName>
        <fullName evidence="2">Uncharacterized protein</fullName>
    </submittedName>
</protein>
<gene>
    <name evidence="2" type="ORF">ONZ51_g9939</name>
</gene>
<comment type="caution">
    <text evidence="2">The sequence shown here is derived from an EMBL/GenBank/DDBJ whole genome shotgun (WGS) entry which is preliminary data.</text>
</comment>
<dbReference type="Proteomes" id="UP001215151">
    <property type="component" value="Unassembled WGS sequence"/>
</dbReference>
<proteinExistence type="predicted"/>
<feature type="chain" id="PRO_5042292922" evidence="1">
    <location>
        <begin position="17"/>
        <end position="333"/>
    </location>
</feature>
<accession>A0AAD7TKW4</accession>
<sequence length="333" mass="36432">MVIIEIISIVLLVLHALTVTPFIPFPPGFLGTGLLGGPGWESPPLILGSPIITVPGVPGLRPGGAPNPFAFGILPIPTIPSPPPIAPTAPIKDPYVNFFSYFLPATAGPAAAGLWAGQRRFARSPPVKKASQPPVRPISRPTVAQPTIAQPTVAQPTIAQPTVAQPVVEENVIEWELVTVIFVDIDPDIDFDIHINFDDDLNINIHIDFDIANDNDNDNDIDIDIDIDIDFERLLERLVAKPDPRYRFPPPPTTRIPIPSHHLNLSRFNNVKVAWSRCKRRRPRRSFLHSLRSSTTIHPTSLIFPVSEAESKLGTLGRSALATPTSFNPELAR</sequence>
<evidence type="ECO:0000256" key="1">
    <source>
        <dbReference type="SAM" id="SignalP"/>
    </source>
</evidence>
<keyword evidence="3" id="KW-1185">Reference proteome</keyword>
<feature type="signal peptide" evidence="1">
    <location>
        <begin position="1"/>
        <end position="16"/>
    </location>
</feature>
<evidence type="ECO:0000313" key="2">
    <source>
        <dbReference type="EMBL" id="KAJ8463915.1"/>
    </source>
</evidence>
<dbReference type="AlphaFoldDB" id="A0AAD7TKW4"/>
<evidence type="ECO:0000313" key="3">
    <source>
        <dbReference type="Proteomes" id="UP001215151"/>
    </source>
</evidence>